<evidence type="ECO:0000313" key="2">
    <source>
        <dbReference type="Proteomes" id="UP001200537"/>
    </source>
</evidence>
<organism evidence="1 2">
    <name type="scientific">Varibaculum cambriense</name>
    <dbReference type="NCBI Taxonomy" id="184870"/>
    <lineage>
        <taxon>Bacteria</taxon>
        <taxon>Bacillati</taxon>
        <taxon>Actinomycetota</taxon>
        <taxon>Actinomycetes</taxon>
        <taxon>Actinomycetales</taxon>
        <taxon>Actinomycetaceae</taxon>
        <taxon>Varibaculum</taxon>
    </lineage>
</organism>
<comment type="caution">
    <text evidence="1">The sequence shown here is derived from an EMBL/GenBank/DDBJ whole genome shotgun (WGS) entry which is preliminary data.</text>
</comment>
<dbReference type="AlphaFoldDB" id="A0AAJ1BBT6"/>
<gene>
    <name evidence="1" type="ORF">L0M99_05565</name>
</gene>
<accession>A0AAJ1BBT6</accession>
<dbReference type="NCBIfam" id="TIGR03544">
    <property type="entry name" value="DivI1A_domain"/>
    <property type="match status" value="1"/>
</dbReference>
<protein>
    <submittedName>
        <fullName evidence="1">DivIVA domain-containing protein</fullName>
    </submittedName>
</protein>
<dbReference type="InterPro" id="IPR019932">
    <property type="entry name" value="CHP03543"/>
</dbReference>
<dbReference type="NCBIfam" id="TIGR03543">
    <property type="entry name" value="divI1A_rptt_fam"/>
    <property type="match status" value="1"/>
</dbReference>
<dbReference type="RefSeq" id="WP_238128028.1">
    <property type="nucleotide sequence ID" value="NZ_JAGZVZ010000001.1"/>
</dbReference>
<proteinExistence type="predicted"/>
<dbReference type="InterPro" id="IPR019933">
    <property type="entry name" value="DivIVA_domain"/>
</dbReference>
<reference evidence="1" key="1">
    <citation type="submission" date="2022-01" db="EMBL/GenBank/DDBJ databases">
        <title>Collection of gut derived symbiotic bacterial strains cultured from healthy donors.</title>
        <authorList>
            <person name="Lin H."/>
            <person name="Kohout C."/>
            <person name="Waligurski E."/>
            <person name="Pamer E.G."/>
        </authorList>
    </citation>
    <scope>NUCLEOTIDE SEQUENCE</scope>
    <source>
        <strain evidence="1">DFI.7.46</strain>
    </source>
</reference>
<dbReference type="EMBL" id="JAKNHJ010000009">
    <property type="protein sequence ID" value="MCG4617958.1"/>
    <property type="molecule type" value="Genomic_DNA"/>
</dbReference>
<name>A0AAJ1BBT6_9ACTO</name>
<evidence type="ECO:0000313" key="1">
    <source>
        <dbReference type="EMBL" id="MCG4617958.1"/>
    </source>
</evidence>
<dbReference type="Proteomes" id="UP001200537">
    <property type="component" value="Unassembled WGS sequence"/>
</dbReference>
<sequence length="183" mass="20541">MSENNFPRAGFFTRGYDPSQVDEFFADARKAYEGGVPAEKFSAAQVRGAHFDLVRRGYQTAAIDQAMDRLEAAFVRRDRADNVAVNGSQAWMERVAQRATTLYPRMLRPRGKRFAHPNGKGYDATQVDELLDRLAQYFDSDKGITSAEIRSATFKTAKNEKAYKEGVVDAYLSRAVEVLLAVE</sequence>